<dbReference type="Proteomes" id="UP001310386">
    <property type="component" value="Unassembled WGS sequence"/>
</dbReference>
<name>A0ABU5ZFS8_9BACL</name>
<dbReference type="InterPro" id="IPR029052">
    <property type="entry name" value="Metallo-depent_PP-like"/>
</dbReference>
<comment type="similarity">
    <text evidence="1">Belongs to the CapA family.</text>
</comment>
<sequence>MHKKTFQRRFYFRAGMLAALGLALSVTMSVCQLKTNDDAQHNRQLSAETTTPAPLPSPEASAPAPAEPPPSVTRQAKLIAVGDIMMHRREIASGYDAKSKTYHYEAFFQRVKDIFADGDWVTGNLETVLSDRDPRGYTGYPEFNSPPELADALKNAGFNIITTANNHSLDRRERGVIRTLENLRARGLMTKGTAASREEAEKPLLVQKNGITMAFLAYTYGTNGIPIPAGKDYLVPLIDEKRMIRDIAAAKQAGADLVTIPIHFGQEYQLQPNDFQRKLAVKLFEAGADIILGSHPHVVQPYEFLKATGSDGRERKGVVIYSLGNFISDQHRYAPPYKPTDTGVIFEVTVRKHLPEGHTEIAGIQTLPTFVHRYLQQGVMRYRVLPIAAELAAKNDPLLSGKDYARLAGFLKEMNVHVNSMAAEGEPVQGR</sequence>
<dbReference type="InterPro" id="IPR052169">
    <property type="entry name" value="CW_Biosynth-Accessory"/>
</dbReference>
<evidence type="ECO:0000256" key="2">
    <source>
        <dbReference type="SAM" id="MobiDB-lite"/>
    </source>
</evidence>
<evidence type="ECO:0000313" key="6">
    <source>
        <dbReference type="Proteomes" id="UP001310386"/>
    </source>
</evidence>
<dbReference type="PANTHER" id="PTHR33393">
    <property type="entry name" value="POLYGLUTAMINE SYNTHESIS ACCESSORY PROTEIN RV0574C-RELATED"/>
    <property type="match status" value="1"/>
</dbReference>
<dbReference type="GO" id="GO:0016787">
    <property type="term" value="F:hydrolase activity"/>
    <property type="evidence" value="ECO:0007669"/>
    <property type="project" value="UniProtKB-KW"/>
</dbReference>
<reference evidence="5" key="1">
    <citation type="submission" date="2023-12" db="EMBL/GenBank/DDBJ databases">
        <title>Fervidustalea candida gen. nov., sp. nov., a novel member of the family Paenibacillaceae isolated from a geothermal area.</title>
        <authorList>
            <person name="Li W.-J."/>
            <person name="Jiao J.-Y."/>
            <person name="Chen Y."/>
        </authorList>
    </citation>
    <scope>NUCLEOTIDE SEQUENCE</scope>
    <source>
        <strain evidence="5">SYSU GA230002</strain>
    </source>
</reference>
<dbReference type="RefSeq" id="WP_371753466.1">
    <property type="nucleotide sequence ID" value="NZ_JAYJLD010000007.1"/>
</dbReference>
<dbReference type="SMART" id="SM00854">
    <property type="entry name" value="PGA_cap"/>
    <property type="match status" value="1"/>
</dbReference>
<accession>A0ABU5ZFS8</accession>
<protein>
    <submittedName>
        <fullName evidence="5">CapA family protein</fullName>
        <ecNumber evidence="5">3.1.-.-</ecNumber>
    </submittedName>
</protein>
<evidence type="ECO:0000256" key="3">
    <source>
        <dbReference type="SAM" id="SignalP"/>
    </source>
</evidence>
<dbReference type="EC" id="3.1.-.-" evidence="5"/>
<dbReference type="InterPro" id="IPR019079">
    <property type="entry name" value="Capsule_synth_CapA"/>
</dbReference>
<keyword evidence="3" id="KW-0732">Signal</keyword>
<keyword evidence="6" id="KW-1185">Reference proteome</keyword>
<dbReference type="SUPFAM" id="SSF56300">
    <property type="entry name" value="Metallo-dependent phosphatases"/>
    <property type="match status" value="1"/>
</dbReference>
<evidence type="ECO:0000256" key="1">
    <source>
        <dbReference type="ARBA" id="ARBA00005662"/>
    </source>
</evidence>
<feature type="domain" description="Capsule synthesis protein CapA" evidence="4">
    <location>
        <begin position="77"/>
        <end position="330"/>
    </location>
</feature>
<dbReference type="CDD" id="cd07381">
    <property type="entry name" value="MPP_CapA"/>
    <property type="match status" value="1"/>
</dbReference>
<organism evidence="5 6">
    <name type="scientific">Ferviditalea candida</name>
    <dbReference type="NCBI Taxonomy" id="3108399"/>
    <lineage>
        <taxon>Bacteria</taxon>
        <taxon>Bacillati</taxon>
        <taxon>Bacillota</taxon>
        <taxon>Bacilli</taxon>
        <taxon>Bacillales</taxon>
        <taxon>Paenibacillaceae</taxon>
        <taxon>Ferviditalea</taxon>
    </lineage>
</organism>
<comment type="caution">
    <text evidence="5">The sequence shown here is derived from an EMBL/GenBank/DDBJ whole genome shotgun (WGS) entry which is preliminary data.</text>
</comment>
<proteinExistence type="inferred from homology"/>
<dbReference type="EMBL" id="JAYJLD010000007">
    <property type="protein sequence ID" value="MEB3101350.1"/>
    <property type="molecule type" value="Genomic_DNA"/>
</dbReference>
<feature type="region of interest" description="Disordered" evidence="2">
    <location>
        <begin position="39"/>
        <end position="72"/>
    </location>
</feature>
<dbReference type="PANTHER" id="PTHR33393:SF12">
    <property type="entry name" value="CAPSULE BIOSYNTHESIS PROTEIN CAPA"/>
    <property type="match status" value="1"/>
</dbReference>
<feature type="signal peptide" evidence="3">
    <location>
        <begin position="1"/>
        <end position="28"/>
    </location>
</feature>
<dbReference type="Pfam" id="PF09587">
    <property type="entry name" value="PGA_cap"/>
    <property type="match status" value="1"/>
</dbReference>
<feature type="compositionally biased region" description="Low complexity" evidence="2">
    <location>
        <begin position="45"/>
        <end position="64"/>
    </location>
</feature>
<dbReference type="Gene3D" id="3.60.21.10">
    <property type="match status" value="1"/>
</dbReference>
<evidence type="ECO:0000259" key="4">
    <source>
        <dbReference type="SMART" id="SM00854"/>
    </source>
</evidence>
<evidence type="ECO:0000313" key="5">
    <source>
        <dbReference type="EMBL" id="MEB3101350.1"/>
    </source>
</evidence>
<feature type="chain" id="PRO_5045686886" evidence="3">
    <location>
        <begin position="29"/>
        <end position="431"/>
    </location>
</feature>
<keyword evidence="5" id="KW-0378">Hydrolase</keyword>
<gene>
    <name evidence="5" type="ORF">VF724_06695</name>
</gene>